<evidence type="ECO:0000313" key="1">
    <source>
        <dbReference type="EMBL" id="CAG8807654.1"/>
    </source>
</evidence>
<proteinExistence type="predicted"/>
<keyword evidence="2" id="KW-1185">Reference proteome</keyword>
<dbReference type="EMBL" id="CAJVQC010067948">
    <property type="protein sequence ID" value="CAG8807654.1"/>
    <property type="molecule type" value="Genomic_DNA"/>
</dbReference>
<feature type="non-terminal residue" evidence="1">
    <location>
        <position position="1"/>
    </location>
</feature>
<reference evidence="1" key="1">
    <citation type="submission" date="2021-06" db="EMBL/GenBank/DDBJ databases">
        <authorList>
            <person name="Kallberg Y."/>
            <person name="Tangrot J."/>
            <person name="Rosling A."/>
        </authorList>
    </citation>
    <scope>NUCLEOTIDE SEQUENCE</scope>
    <source>
        <strain evidence="1">MA461A</strain>
    </source>
</reference>
<evidence type="ECO:0000313" key="2">
    <source>
        <dbReference type="Proteomes" id="UP000789920"/>
    </source>
</evidence>
<dbReference type="Proteomes" id="UP000789920">
    <property type="component" value="Unassembled WGS sequence"/>
</dbReference>
<protein>
    <submittedName>
        <fullName evidence="1">25993_t:CDS:1</fullName>
    </submittedName>
</protein>
<name>A0ACA9RSS5_9GLOM</name>
<comment type="caution">
    <text evidence="1">The sequence shown here is derived from an EMBL/GenBank/DDBJ whole genome shotgun (WGS) entry which is preliminary data.</text>
</comment>
<feature type="non-terminal residue" evidence="1">
    <location>
        <position position="40"/>
    </location>
</feature>
<accession>A0ACA9RSS5</accession>
<organism evidence="1 2">
    <name type="scientific">Racocetra persica</name>
    <dbReference type="NCBI Taxonomy" id="160502"/>
    <lineage>
        <taxon>Eukaryota</taxon>
        <taxon>Fungi</taxon>
        <taxon>Fungi incertae sedis</taxon>
        <taxon>Mucoromycota</taxon>
        <taxon>Glomeromycotina</taxon>
        <taxon>Glomeromycetes</taxon>
        <taxon>Diversisporales</taxon>
        <taxon>Gigasporaceae</taxon>
        <taxon>Racocetra</taxon>
    </lineage>
</organism>
<gene>
    <name evidence="1" type="ORF">RPERSI_LOCUS22433</name>
</gene>
<sequence length="40" mass="4539">EAKEILLNNHQIFAKNIFEEGQTLELGQIKEVCHEINTSG</sequence>